<keyword evidence="7" id="KW-0472">Membrane</keyword>
<dbReference type="Gene3D" id="3.30.565.10">
    <property type="entry name" value="Histidine kinase-like ATPase, C-terminal domain"/>
    <property type="match status" value="1"/>
</dbReference>
<dbReference type="Proteomes" id="UP000676386">
    <property type="component" value="Unassembled WGS sequence"/>
</dbReference>
<dbReference type="SUPFAM" id="SSF47384">
    <property type="entry name" value="Homodimeric domain of signal transducing histidine kinase"/>
    <property type="match status" value="1"/>
</dbReference>
<dbReference type="PRINTS" id="PR00344">
    <property type="entry name" value="BCTRLSENSOR"/>
</dbReference>
<dbReference type="PROSITE" id="PS50109">
    <property type="entry name" value="HIS_KIN"/>
    <property type="match status" value="1"/>
</dbReference>
<dbReference type="InterPro" id="IPR003594">
    <property type="entry name" value="HATPase_dom"/>
</dbReference>
<evidence type="ECO:0000256" key="6">
    <source>
        <dbReference type="ARBA" id="ARBA00023012"/>
    </source>
</evidence>
<keyword evidence="4" id="KW-0808">Transferase</keyword>
<dbReference type="InterPro" id="IPR004358">
    <property type="entry name" value="Sig_transdc_His_kin-like_C"/>
</dbReference>
<dbReference type="Pfam" id="PF02518">
    <property type="entry name" value="HATPase_c"/>
    <property type="match status" value="1"/>
</dbReference>
<organism evidence="9 10">
    <name type="scientific">Chitinophaga hostae</name>
    <dbReference type="NCBI Taxonomy" id="2831022"/>
    <lineage>
        <taxon>Bacteria</taxon>
        <taxon>Pseudomonadati</taxon>
        <taxon>Bacteroidota</taxon>
        <taxon>Chitinophagia</taxon>
        <taxon>Chitinophagales</taxon>
        <taxon>Chitinophagaceae</taxon>
        <taxon>Chitinophaga</taxon>
    </lineage>
</organism>
<accession>A0ABS5J7H3</accession>
<evidence type="ECO:0000256" key="7">
    <source>
        <dbReference type="SAM" id="Phobius"/>
    </source>
</evidence>
<gene>
    <name evidence="9" type="ORF">KE626_27130</name>
</gene>
<dbReference type="CDD" id="cd00082">
    <property type="entry name" value="HisKA"/>
    <property type="match status" value="1"/>
</dbReference>
<keyword evidence="5 9" id="KW-0418">Kinase</keyword>
<evidence type="ECO:0000256" key="2">
    <source>
        <dbReference type="ARBA" id="ARBA00012438"/>
    </source>
</evidence>
<dbReference type="RefSeq" id="WP_211976168.1">
    <property type="nucleotide sequence ID" value="NZ_CBFHAM010000010.1"/>
</dbReference>
<keyword evidence="7" id="KW-1133">Transmembrane helix</keyword>
<proteinExistence type="predicted"/>
<keyword evidence="3" id="KW-0597">Phosphoprotein</keyword>
<feature type="transmembrane region" description="Helical" evidence="7">
    <location>
        <begin position="7"/>
        <end position="30"/>
    </location>
</feature>
<keyword evidence="10" id="KW-1185">Reference proteome</keyword>
<evidence type="ECO:0000256" key="3">
    <source>
        <dbReference type="ARBA" id="ARBA00022553"/>
    </source>
</evidence>
<evidence type="ECO:0000256" key="1">
    <source>
        <dbReference type="ARBA" id="ARBA00000085"/>
    </source>
</evidence>
<dbReference type="InterPro" id="IPR050351">
    <property type="entry name" value="BphY/WalK/GraS-like"/>
</dbReference>
<sequence>MKLFTKLTLFITLSKMAVVVLFVLVLPFLVEDIAYKYNDFYLREQKKKVLQVIRQNGIDAYLQGEENYGSYTMLKEEYISLEPAGKMIIPDTIATVQRVVEGDTLTYRVLSHILTDHQRPFMLEVGKKTATISQYNRPLQRVALYVLGGLIIITILIDLIFTRLLLKPLGVIISTRLLNRRFPFREQASPVKTSTTDFRYLDDSLVELMTKINEAFEKEREFTTNASHELMTPVSILQTKMENLLVDLEPYEEPQKKIMGMMKTLNRLKKIVHSLLLISRIENDQFPKNDDVSPQLLVASIMEELEHRLEEKQLRFSAKLSAEQVLHHLNYDLIFQLVYNLLHNAIKYNRDNGSIAVSDELLPTAYRLIITDTGIGIGPHEIDTIFHRFRKVQKSTVEGYGLGLSIARTIAQYHNIQINVEATEGKGSVFILTFPLN</sequence>
<evidence type="ECO:0000313" key="10">
    <source>
        <dbReference type="Proteomes" id="UP000676386"/>
    </source>
</evidence>
<dbReference type="GO" id="GO:0016301">
    <property type="term" value="F:kinase activity"/>
    <property type="evidence" value="ECO:0007669"/>
    <property type="project" value="UniProtKB-KW"/>
</dbReference>
<reference evidence="9 10" key="1">
    <citation type="submission" date="2021-04" db="EMBL/GenBank/DDBJ databases">
        <title>Chitinophaga sp. nov., isolated from the rhizosphere soil.</title>
        <authorList>
            <person name="He S."/>
        </authorList>
    </citation>
    <scope>NUCLEOTIDE SEQUENCE [LARGE SCALE GENOMIC DNA]</scope>
    <source>
        <strain evidence="9 10">2R12</strain>
    </source>
</reference>
<dbReference type="InterPro" id="IPR036890">
    <property type="entry name" value="HATPase_C_sf"/>
</dbReference>
<dbReference type="SMART" id="SM00387">
    <property type="entry name" value="HATPase_c"/>
    <property type="match status" value="1"/>
</dbReference>
<name>A0ABS5J7H3_9BACT</name>
<evidence type="ECO:0000256" key="5">
    <source>
        <dbReference type="ARBA" id="ARBA00022777"/>
    </source>
</evidence>
<dbReference type="InterPro" id="IPR003661">
    <property type="entry name" value="HisK_dim/P_dom"/>
</dbReference>
<feature type="transmembrane region" description="Helical" evidence="7">
    <location>
        <begin position="142"/>
        <end position="166"/>
    </location>
</feature>
<keyword evidence="7" id="KW-0812">Transmembrane</keyword>
<dbReference type="EC" id="2.7.13.3" evidence="2"/>
<comment type="caution">
    <text evidence="9">The sequence shown here is derived from an EMBL/GenBank/DDBJ whole genome shotgun (WGS) entry which is preliminary data.</text>
</comment>
<dbReference type="InterPro" id="IPR005467">
    <property type="entry name" value="His_kinase_dom"/>
</dbReference>
<dbReference type="EMBL" id="JAGTXB010000019">
    <property type="protein sequence ID" value="MBS0031030.1"/>
    <property type="molecule type" value="Genomic_DNA"/>
</dbReference>
<dbReference type="PANTHER" id="PTHR45453">
    <property type="entry name" value="PHOSPHATE REGULON SENSOR PROTEIN PHOR"/>
    <property type="match status" value="1"/>
</dbReference>
<keyword evidence="6" id="KW-0902">Two-component regulatory system</keyword>
<dbReference type="Gene3D" id="1.10.287.130">
    <property type="match status" value="1"/>
</dbReference>
<dbReference type="InterPro" id="IPR036097">
    <property type="entry name" value="HisK_dim/P_sf"/>
</dbReference>
<dbReference type="PANTHER" id="PTHR45453:SF1">
    <property type="entry name" value="PHOSPHATE REGULON SENSOR PROTEIN PHOR"/>
    <property type="match status" value="1"/>
</dbReference>
<evidence type="ECO:0000313" key="9">
    <source>
        <dbReference type="EMBL" id="MBS0031030.1"/>
    </source>
</evidence>
<comment type="catalytic activity">
    <reaction evidence="1">
        <text>ATP + protein L-histidine = ADP + protein N-phospho-L-histidine.</text>
        <dbReference type="EC" id="2.7.13.3"/>
    </reaction>
</comment>
<feature type="domain" description="Histidine kinase" evidence="8">
    <location>
        <begin position="225"/>
        <end position="437"/>
    </location>
</feature>
<dbReference type="SMART" id="SM00388">
    <property type="entry name" value="HisKA"/>
    <property type="match status" value="1"/>
</dbReference>
<dbReference type="SUPFAM" id="SSF55874">
    <property type="entry name" value="ATPase domain of HSP90 chaperone/DNA topoisomerase II/histidine kinase"/>
    <property type="match status" value="1"/>
</dbReference>
<evidence type="ECO:0000259" key="8">
    <source>
        <dbReference type="PROSITE" id="PS50109"/>
    </source>
</evidence>
<protein>
    <recommendedName>
        <fullName evidence="2">histidine kinase</fullName>
        <ecNumber evidence="2">2.7.13.3</ecNumber>
    </recommendedName>
</protein>
<evidence type="ECO:0000256" key="4">
    <source>
        <dbReference type="ARBA" id="ARBA00022679"/>
    </source>
</evidence>
<dbReference type="Pfam" id="PF00512">
    <property type="entry name" value="HisKA"/>
    <property type="match status" value="1"/>
</dbReference>